<reference evidence="2 3" key="1">
    <citation type="submission" date="2019-08" db="EMBL/GenBank/DDBJ databases">
        <title>Genome sequence of Psychrobacter frigidicola ACAM304 (type strain).</title>
        <authorList>
            <person name="Bowman J.P."/>
        </authorList>
    </citation>
    <scope>NUCLEOTIDE SEQUENCE [LARGE SCALE GENOMIC DNA]</scope>
    <source>
        <strain evidence="2 3">ACAM 304</strain>
    </source>
</reference>
<dbReference type="AlphaFoldDB" id="A0A5C7A326"/>
<name>A0A5C7A326_9GAMM</name>
<dbReference type="PANTHER" id="PTHR37089">
    <property type="entry name" value="PROTEIN U-RELATED"/>
    <property type="match status" value="1"/>
</dbReference>
<evidence type="ECO:0000259" key="1">
    <source>
        <dbReference type="Pfam" id="PF05229"/>
    </source>
</evidence>
<accession>A0A5C7A326</accession>
<dbReference type="OrthoDB" id="8751277at2"/>
<feature type="domain" description="Spore coat protein U/FanG" evidence="1">
    <location>
        <begin position="209"/>
        <end position="344"/>
    </location>
</feature>
<evidence type="ECO:0000313" key="3">
    <source>
        <dbReference type="Proteomes" id="UP000321903"/>
    </source>
</evidence>
<dbReference type="RefSeq" id="WP_147221624.1">
    <property type="nucleotide sequence ID" value="NZ_CAJGYY010000001.1"/>
</dbReference>
<comment type="caution">
    <text evidence="2">The sequence shown here is derived from an EMBL/GenBank/DDBJ whole genome shotgun (WGS) entry which is preliminary data.</text>
</comment>
<dbReference type="Proteomes" id="UP000321903">
    <property type="component" value="Unassembled WGS sequence"/>
</dbReference>
<keyword evidence="3" id="KW-1185">Reference proteome</keyword>
<sequence>MIKLFDMTVFHYGYRLLLLPIIFCIALWLTPTNAQAILNVTCTANMSNVNLGSIIPENSESANITGTLSYSCDNAGDTAGYISVCLAANGGADDPDGISPRKMISPSGKDELEFNMRLSSSNGEIWGDRDEGGNEYSSEPIYILAGQKNVTGQETIFISLISGKRNRQATQGIHTNKLTGKNTALTVYTSTVPFKDGCLGIAQGKTRFPFIVQATVTAGCFISATSDINLGSYSAGATNIAGSNNAVSVTCQKDVSYNIGLSPSNGNKYGAGVMTSKISNPDRIPYQLQSDASGKVWGNDGTTYATLTNGVTGKGNGDAQAHTVYVTVPSADVRPDSYSDIVTISVNY</sequence>
<dbReference type="EMBL" id="VORZ01000001">
    <property type="protein sequence ID" value="TXD97789.1"/>
    <property type="molecule type" value="Genomic_DNA"/>
</dbReference>
<gene>
    <name evidence="2" type="ORF">ES754_02100</name>
</gene>
<dbReference type="PANTHER" id="PTHR37089:SF1">
    <property type="entry name" value="MEMBRANE PROTEIN"/>
    <property type="match status" value="1"/>
</dbReference>
<dbReference type="SMART" id="SM00972">
    <property type="entry name" value="SCPU"/>
    <property type="match status" value="1"/>
</dbReference>
<protein>
    <submittedName>
        <fullName evidence="2">Spore coat U domain-containing protein</fullName>
    </submittedName>
</protein>
<dbReference type="Pfam" id="PF05229">
    <property type="entry name" value="SCPU"/>
    <property type="match status" value="2"/>
</dbReference>
<proteinExistence type="predicted"/>
<evidence type="ECO:0000313" key="2">
    <source>
        <dbReference type="EMBL" id="TXD97789.1"/>
    </source>
</evidence>
<organism evidence="2 3">
    <name type="scientific">Psychrobacter frigidicola</name>
    <dbReference type="NCBI Taxonomy" id="45611"/>
    <lineage>
        <taxon>Bacteria</taxon>
        <taxon>Pseudomonadati</taxon>
        <taxon>Pseudomonadota</taxon>
        <taxon>Gammaproteobacteria</taxon>
        <taxon>Moraxellales</taxon>
        <taxon>Moraxellaceae</taxon>
        <taxon>Psychrobacter</taxon>
    </lineage>
</organism>
<feature type="domain" description="Spore coat protein U/FanG" evidence="1">
    <location>
        <begin position="33"/>
        <end position="136"/>
    </location>
</feature>
<dbReference type="InterPro" id="IPR007893">
    <property type="entry name" value="Spore_coat_U/FanG"/>
</dbReference>
<dbReference type="InterPro" id="IPR053167">
    <property type="entry name" value="Spore_coat_component"/>
</dbReference>